<protein>
    <submittedName>
        <fullName evidence="1">Uncharacterized protein</fullName>
    </submittedName>
</protein>
<dbReference type="RefSeq" id="WP_167494524.1">
    <property type="nucleotide sequence ID" value="NZ_CP090065.1"/>
</dbReference>
<gene>
    <name evidence="1" type="ORF">LW347_16270</name>
</gene>
<dbReference type="KEGG" id="ppoo:LW347_16270"/>
<accession>A0AAE9NVG5</accession>
<organism evidence="1 2">
    <name type="scientific">Pectobacterium polonicum</name>
    <dbReference type="NCBI Taxonomy" id="2485124"/>
    <lineage>
        <taxon>Bacteria</taxon>
        <taxon>Pseudomonadati</taxon>
        <taxon>Pseudomonadota</taxon>
        <taxon>Gammaproteobacteria</taxon>
        <taxon>Enterobacterales</taxon>
        <taxon>Pectobacteriaceae</taxon>
        <taxon>Pectobacterium</taxon>
    </lineage>
</organism>
<dbReference type="EMBL" id="CP090065">
    <property type="protein sequence ID" value="UVO10615.1"/>
    <property type="molecule type" value="Genomic_DNA"/>
</dbReference>
<dbReference type="Proteomes" id="UP001059272">
    <property type="component" value="Chromosome"/>
</dbReference>
<dbReference type="AlphaFoldDB" id="A0AAE9NVG5"/>
<reference evidence="1" key="1">
    <citation type="submission" date="2021-12" db="EMBL/GenBank/DDBJ databases">
        <title>Genome sequence of novel Pectobacterium sp. causing blackleg.</title>
        <authorList>
            <person name="Wang J."/>
        </authorList>
    </citation>
    <scope>NUCLEOTIDE SEQUENCE</scope>
    <source>
        <strain evidence="1">BY21311</strain>
    </source>
</reference>
<evidence type="ECO:0000313" key="2">
    <source>
        <dbReference type="Proteomes" id="UP001059272"/>
    </source>
</evidence>
<sequence>MGGKTHLRQFVACQRHFWQVAALECVSYAYRAPPTSSPPRKRLSHCRTFIKRGNAEGLQVLPEYVVITMPPGMVRSFSGCSVINPTLRASAFKADGGG</sequence>
<evidence type="ECO:0000313" key="1">
    <source>
        <dbReference type="EMBL" id="UVO10615.1"/>
    </source>
</evidence>
<name>A0AAE9NVG5_9GAMM</name>
<proteinExistence type="predicted"/>